<dbReference type="GO" id="GO:0051879">
    <property type="term" value="F:Hsp90 protein binding"/>
    <property type="evidence" value="ECO:0007669"/>
    <property type="project" value="InterPro"/>
</dbReference>
<dbReference type="GO" id="GO:0005829">
    <property type="term" value="C:cytosol"/>
    <property type="evidence" value="ECO:0007669"/>
    <property type="project" value="TreeGrafter"/>
</dbReference>
<dbReference type="PANTHER" id="PTHR46035">
    <property type="entry name" value="TETRATRICOPEPTIDE REPEAT PROTEIN 4"/>
    <property type="match status" value="1"/>
</dbReference>
<evidence type="ECO:0000256" key="5">
    <source>
        <dbReference type="SAM" id="Coils"/>
    </source>
</evidence>
<dbReference type="PANTHER" id="PTHR46035:SF1">
    <property type="entry name" value="TETRATRICOPEPTIDE REPEAT PROTEIN 4"/>
    <property type="match status" value="1"/>
</dbReference>
<gene>
    <name evidence="8" type="ORF">BCV70DRAFT_24054</name>
</gene>
<dbReference type="GO" id="GO:0030544">
    <property type="term" value="F:Hsp70 protein binding"/>
    <property type="evidence" value="ECO:0007669"/>
    <property type="project" value="TreeGrafter"/>
</dbReference>
<keyword evidence="1" id="KW-0677">Repeat</keyword>
<name>A0A317XZX4_9BASI</name>
<dbReference type="EMBL" id="KZ819188">
    <property type="protein sequence ID" value="PWZ03837.1"/>
    <property type="molecule type" value="Genomic_DNA"/>
</dbReference>
<comment type="similarity">
    <text evidence="3">Belongs to the TTC4 family.</text>
</comment>
<evidence type="ECO:0000259" key="7">
    <source>
        <dbReference type="Pfam" id="PF18972"/>
    </source>
</evidence>
<dbReference type="InterPro" id="IPR011990">
    <property type="entry name" value="TPR-like_helical_dom_sf"/>
</dbReference>
<keyword evidence="5" id="KW-0175">Coiled coil</keyword>
<dbReference type="SUPFAM" id="SSF48452">
    <property type="entry name" value="TPR-like"/>
    <property type="match status" value="1"/>
</dbReference>
<feature type="domain" description="Cns1/TTC4 wheel" evidence="7">
    <location>
        <begin position="273"/>
        <end position="404"/>
    </location>
</feature>
<evidence type="ECO:0000256" key="6">
    <source>
        <dbReference type="SAM" id="MobiDB-lite"/>
    </source>
</evidence>
<evidence type="ECO:0000256" key="2">
    <source>
        <dbReference type="ARBA" id="ARBA00022803"/>
    </source>
</evidence>
<reference evidence="8 9" key="1">
    <citation type="journal article" date="2018" name="Mol. Biol. Evol.">
        <title>Broad Genomic Sampling Reveals a Smut Pathogenic Ancestry of the Fungal Clade Ustilaginomycotina.</title>
        <authorList>
            <person name="Kijpornyongpan T."/>
            <person name="Mondo S.J."/>
            <person name="Barry K."/>
            <person name="Sandor L."/>
            <person name="Lee J."/>
            <person name="Lipzen A."/>
            <person name="Pangilinan J."/>
            <person name="LaButti K."/>
            <person name="Hainaut M."/>
            <person name="Henrissat B."/>
            <person name="Grigoriev I.V."/>
            <person name="Spatafora J.W."/>
            <person name="Aime M.C."/>
        </authorList>
    </citation>
    <scope>NUCLEOTIDE SEQUENCE [LARGE SCALE GENOMIC DNA]</scope>
    <source>
        <strain evidence="8 9">MCA 3645</strain>
    </source>
</reference>
<feature type="coiled-coil region" evidence="5">
    <location>
        <begin position="184"/>
        <end position="224"/>
    </location>
</feature>
<feature type="repeat" description="TPR" evidence="4">
    <location>
        <begin position="79"/>
        <end position="112"/>
    </location>
</feature>
<accession>A0A317XZX4</accession>
<dbReference type="Proteomes" id="UP000246740">
    <property type="component" value="Unassembled WGS sequence"/>
</dbReference>
<evidence type="ECO:0000313" key="9">
    <source>
        <dbReference type="Proteomes" id="UP000246740"/>
    </source>
</evidence>
<dbReference type="STRING" id="1882483.A0A317XZX4"/>
<organism evidence="8 9">
    <name type="scientific">Testicularia cyperi</name>
    <dbReference type="NCBI Taxonomy" id="1882483"/>
    <lineage>
        <taxon>Eukaryota</taxon>
        <taxon>Fungi</taxon>
        <taxon>Dikarya</taxon>
        <taxon>Basidiomycota</taxon>
        <taxon>Ustilaginomycotina</taxon>
        <taxon>Ustilaginomycetes</taxon>
        <taxon>Ustilaginales</taxon>
        <taxon>Anthracoideaceae</taxon>
        <taxon>Testicularia</taxon>
    </lineage>
</organism>
<dbReference type="Pfam" id="PF18972">
    <property type="entry name" value="Wheel"/>
    <property type="match status" value="1"/>
</dbReference>
<dbReference type="AlphaFoldDB" id="A0A317XZX4"/>
<dbReference type="GO" id="GO:0006457">
    <property type="term" value="P:protein folding"/>
    <property type="evidence" value="ECO:0007669"/>
    <property type="project" value="TreeGrafter"/>
</dbReference>
<dbReference type="OrthoDB" id="1724687at2759"/>
<keyword evidence="9" id="KW-1185">Reference proteome</keyword>
<evidence type="ECO:0000256" key="1">
    <source>
        <dbReference type="ARBA" id="ARBA00022737"/>
    </source>
</evidence>
<sequence>MAVIEDIVDEAPNATSSSSKPKFSYGHPGERNIDETLKSWDSVPLFMKDLPEDGGDSDTQAALEALQSLAFDGTPDEVASNFKTQGNEYFVSKRYREALGFYTQAIEASPTDTKLLETLHVNRAACHLELQNYGSCLRDTSATLGYNPRNEKAFYRAARALLALDKCVEAIDCCNHGIEIDAKNQAMKNLKTKAEARLKQIQDAEASKQERERRKRELDLALKQAFVLRGLWLETTPRPPDNPNPARFDPESLLPSSLDSIPLVGASTKWTPPDAIRTPVIFPVFFMYPQHAQSDFVSDYHEDTPVGVYLETMFPDSARGSLPWDTKGEYYASNLQVYATTKSMRLLKIGKKLSLRQVIDQGFQDAPAGKDKVKDRDGMVMRDGILSLVVLPKGDAEQKWINEFKAQRDKTKAK</sequence>
<dbReference type="GO" id="GO:0005634">
    <property type="term" value="C:nucleus"/>
    <property type="evidence" value="ECO:0007669"/>
    <property type="project" value="TreeGrafter"/>
</dbReference>
<dbReference type="PROSITE" id="PS50005">
    <property type="entry name" value="TPR"/>
    <property type="match status" value="1"/>
</dbReference>
<feature type="region of interest" description="Disordered" evidence="6">
    <location>
        <begin position="1"/>
        <end position="27"/>
    </location>
</feature>
<dbReference type="SMART" id="SM00028">
    <property type="entry name" value="TPR"/>
    <property type="match status" value="3"/>
</dbReference>
<evidence type="ECO:0000256" key="3">
    <source>
        <dbReference type="ARBA" id="ARBA00023602"/>
    </source>
</evidence>
<proteinExistence type="inferred from homology"/>
<protein>
    <submittedName>
        <fullName evidence="8">TPR-like protein</fullName>
    </submittedName>
</protein>
<dbReference type="InParanoid" id="A0A317XZX4"/>
<dbReference type="InterPro" id="IPR044059">
    <property type="entry name" value="Csn1/TTC4_wheel"/>
</dbReference>
<evidence type="ECO:0000256" key="4">
    <source>
        <dbReference type="PROSITE-ProRule" id="PRU00339"/>
    </source>
</evidence>
<evidence type="ECO:0000313" key="8">
    <source>
        <dbReference type="EMBL" id="PWZ03837.1"/>
    </source>
</evidence>
<dbReference type="FunCoup" id="A0A317XZX4">
    <property type="interactions" value="655"/>
</dbReference>
<keyword evidence="2 4" id="KW-0802">TPR repeat</keyword>
<dbReference type="Gene3D" id="1.25.40.10">
    <property type="entry name" value="Tetratricopeptide repeat domain"/>
    <property type="match status" value="1"/>
</dbReference>
<dbReference type="InterPro" id="IPR019734">
    <property type="entry name" value="TPR_rpt"/>
</dbReference>